<feature type="domain" description="Signal transduction histidine kinase internal region" evidence="2">
    <location>
        <begin position="156"/>
        <end position="231"/>
    </location>
</feature>
<dbReference type="InterPro" id="IPR036890">
    <property type="entry name" value="HATPase_C_sf"/>
</dbReference>
<keyword evidence="4" id="KW-1185">Reference proteome</keyword>
<keyword evidence="1" id="KW-0812">Transmembrane</keyword>
<dbReference type="PANTHER" id="PTHR34220:SF7">
    <property type="entry name" value="SENSOR HISTIDINE KINASE YPDA"/>
    <property type="match status" value="1"/>
</dbReference>
<feature type="transmembrane region" description="Helical" evidence="1">
    <location>
        <begin position="45"/>
        <end position="66"/>
    </location>
</feature>
<evidence type="ECO:0000259" key="2">
    <source>
        <dbReference type="Pfam" id="PF06580"/>
    </source>
</evidence>
<evidence type="ECO:0000256" key="1">
    <source>
        <dbReference type="SAM" id="Phobius"/>
    </source>
</evidence>
<dbReference type="Pfam" id="PF06580">
    <property type="entry name" value="His_kinase"/>
    <property type="match status" value="1"/>
</dbReference>
<gene>
    <name evidence="3" type="ORF">WAE58_22330</name>
</gene>
<feature type="transmembrane region" description="Helical" evidence="1">
    <location>
        <begin position="78"/>
        <end position="99"/>
    </location>
</feature>
<dbReference type="GO" id="GO:0016301">
    <property type="term" value="F:kinase activity"/>
    <property type="evidence" value="ECO:0007669"/>
    <property type="project" value="UniProtKB-KW"/>
</dbReference>
<proteinExistence type="predicted"/>
<dbReference type="Proteomes" id="UP001378956">
    <property type="component" value="Unassembled WGS sequence"/>
</dbReference>
<dbReference type="PANTHER" id="PTHR34220">
    <property type="entry name" value="SENSOR HISTIDINE KINASE YPDA"/>
    <property type="match status" value="1"/>
</dbReference>
<accession>A0ABU8NUV7</accession>
<feature type="transmembrane region" description="Helical" evidence="1">
    <location>
        <begin position="119"/>
        <end position="137"/>
    </location>
</feature>
<name>A0ABU8NUV7_9SPHI</name>
<sequence>MKKNLWLLLGAFIIFYMLVHVSGHLPGLLHGKWTLVDERSFTVQLLSMVTDMSISFLFVLSTYLVMYKYYPTRKYMQLTITMALIISVCFMVCLFISYVVTIALSLDPVRLSLFFRNNILIYVLNTIFAMVFYFIRYTRQKELEQKELELQNRTSELSFLRSQVNPHFLFNNLNTIYSLVYHKSEQALPAIAGLSELLRYMLYDSSEKIELEQEISYIEKYISLQQLRFENPVAVNMKVTGNVKEMKVPPLLLIPFIENAFKHGDVSENKEWLWIDINMAGAELIFSCINTKASKSKDFTGGIGIGNVTKRLELLFKGCYKLDIRDNEHQFTVKLELNNEEW</sequence>
<reference evidence="3 4" key="1">
    <citation type="submission" date="2024-03" db="EMBL/GenBank/DDBJ databases">
        <title>Sequence of Lycoming College Course Isolates.</title>
        <authorList>
            <person name="Plotts O."/>
            <person name="Newman J."/>
        </authorList>
    </citation>
    <scope>NUCLEOTIDE SEQUENCE [LARGE SCALE GENOMIC DNA]</scope>
    <source>
        <strain evidence="3 4">CJB-3</strain>
    </source>
</reference>
<comment type="caution">
    <text evidence="3">The sequence shown here is derived from an EMBL/GenBank/DDBJ whole genome shotgun (WGS) entry which is preliminary data.</text>
</comment>
<dbReference type="InterPro" id="IPR010559">
    <property type="entry name" value="Sig_transdc_His_kin_internal"/>
</dbReference>
<evidence type="ECO:0000313" key="4">
    <source>
        <dbReference type="Proteomes" id="UP001378956"/>
    </source>
</evidence>
<dbReference type="RefSeq" id="WP_337717776.1">
    <property type="nucleotide sequence ID" value="NZ_JBBEUB010000010.1"/>
</dbReference>
<keyword evidence="1" id="KW-1133">Transmembrane helix</keyword>
<dbReference type="EMBL" id="JBBEUB010000010">
    <property type="protein sequence ID" value="MEJ2905200.1"/>
    <property type="molecule type" value="Genomic_DNA"/>
</dbReference>
<protein>
    <submittedName>
        <fullName evidence="3">Histidine kinase</fullName>
    </submittedName>
</protein>
<keyword evidence="3" id="KW-0418">Kinase</keyword>
<dbReference type="InterPro" id="IPR050640">
    <property type="entry name" value="Bact_2-comp_sensor_kinase"/>
</dbReference>
<keyword evidence="3" id="KW-0808">Transferase</keyword>
<feature type="transmembrane region" description="Helical" evidence="1">
    <location>
        <begin position="5"/>
        <end position="25"/>
    </location>
</feature>
<organism evidence="3 4">
    <name type="scientific">Pedobacter panaciterrae</name>
    <dbReference type="NCBI Taxonomy" id="363849"/>
    <lineage>
        <taxon>Bacteria</taxon>
        <taxon>Pseudomonadati</taxon>
        <taxon>Bacteroidota</taxon>
        <taxon>Sphingobacteriia</taxon>
        <taxon>Sphingobacteriales</taxon>
        <taxon>Sphingobacteriaceae</taxon>
        <taxon>Pedobacter</taxon>
    </lineage>
</organism>
<keyword evidence="1" id="KW-0472">Membrane</keyword>
<dbReference type="Gene3D" id="3.30.565.10">
    <property type="entry name" value="Histidine kinase-like ATPase, C-terminal domain"/>
    <property type="match status" value="1"/>
</dbReference>
<evidence type="ECO:0000313" key="3">
    <source>
        <dbReference type="EMBL" id="MEJ2905200.1"/>
    </source>
</evidence>